<sequence>MGLFKAPDWINDFTFDYEKAHDIPQNVFDEINAGLDKLQKNDPLVTVLISAWNEEVNILRCLASLSKQRTNIPMEIIVVNNNSQDNTQYTIDKFHVRSLFQGIQGCGPARQLGQENAKGKYILLADADCLYPDCWIEEMMKVLQQRGVSCVYGRYSFIPEKGFPRFQLFFFEKMKDVIAEFRHLRKPYLNCFGISMGFVKEYSLKVGFVMTKFWGDDGKMALGLMNYGKIKQVKINKARVWTGVRSLQRDGNFIEALMKRLKKEAKRFTGNFFGKLPES</sequence>
<organism evidence="7 8">
    <name type="scientific">Pseudopedobacter saltans (strain ATCC 51119 / DSM 12145 / JCM 21818 / CCUG 39354 / LMG 10337 / NBRC 100064 / NCIMB 13643)</name>
    <name type="common">Pedobacter saltans</name>
    <dbReference type="NCBI Taxonomy" id="762903"/>
    <lineage>
        <taxon>Bacteria</taxon>
        <taxon>Pseudomonadati</taxon>
        <taxon>Bacteroidota</taxon>
        <taxon>Sphingobacteriia</taxon>
        <taxon>Sphingobacteriales</taxon>
        <taxon>Sphingobacteriaceae</taxon>
        <taxon>Pseudopedobacter</taxon>
    </lineage>
</organism>
<keyword evidence="8" id="KW-1185">Reference proteome</keyword>
<dbReference type="KEGG" id="psn:Pedsa_1030"/>
<evidence type="ECO:0000259" key="6">
    <source>
        <dbReference type="Pfam" id="PF00535"/>
    </source>
</evidence>
<proteinExistence type="predicted"/>
<dbReference type="Gene3D" id="3.90.550.10">
    <property type="entry name" value="Spore Coat Polysaccharide Biosynthesis Protein SpsA, Chain A"/>
    <property type="match status" value="1"/>
</dbReference>
<reference evidence="8" key="2">
    <citation type="submission" date="2011-02" db="EMBL/GenBank/DDBJ databases">
        <title>The complete genome of Pedobacter saltans DSM 12145.</title>
        <authorList>
            <consortium name="US DOE Joint Genome Institute (JGI-PGF)"/>
            <person name="Lucas S."/>
            <person name="Copeland A."/>
            <person name="Lapidus A."/>
            <person name="Bruce D."/>
            <person name="Goodwin L."/>
            <person name="Pitluck S."/>
            <person name="Kyrpides N."/>
            <person name="Mavromatis K."/>
            <person name="Pagani I."/>
            <person name="Ivanova N."/>
            <person name="Ovchinnikova G."/>
            <person name="Lu M."/>
            <person name="Detter J.C."/>
            <person name="Han C."/>
            <person name="Land M."/>
            <person name="Hauser L."/>
            <person name="Markowitz V."/>
            <person name="Cheng J.-F."/>
            <person name="Hugenholtz P."/>
            <person name="Woyke T."/>
            <person name="Wu D."/>
            <person name="Tindall B."/>
            <person name="Pomrenke H.G."/>
            <person name="Brambilla E."/>
            <person name="Klenk H.-P."/>
            <person name="Eisen J.A."/>
        </authorList>
    </citation>
    <scope>NUCLEOTIDE SEQUENCE [LARGE SCALE GENOMIC DNA]</scope>
    <source>
        <strain evidence="8">ATCC 51119 / DSM 12145 / JCM 21818 / LMG 10337 / NBRC 100064 / NCIMB 13643</strain>
    </source>
</reference>
<evidence type="ECO:0000256" key="2">
    <source>
        <dbReference type="ARBA" id="ARBA00022475"/>
    </source>
</evidence>
<evidence type="ECO:0000313" key="8">
    <source>
        <dbReference type="Proteomes" id="UP000000310"/>
    </source>
</evidence>
<dbReference type="InterPro" id="IPR029044">
    <property type="entry name" value="Nucleotide-diphossugar_trans"/>
</dbReference>
<evidence type="ECO:0000256" key="3">
    <source>
        <dbReference type="ARBA" id="ARBA00022676"/>
    </source>
</evidence>
<dbReference type="SUPFAM" id="SSF53448">
    <property type="entry name" value="Nucleotide-diphospho-sugar transferases"/>
    <property type="match status" value="1"/>
</dbReference>
<reference evidence="7 8" key="1">
    <citation type="journal article" date="2011" name="Stand. Genomic Sci.">
        <title>Complete genome sequence of the gliding, heparinolytic Pedobacter saltans type strain (113).</title>
        <authorList>
            <person name="Liolios K."/>
            <person name="Sikorski J."/>
            <person name="Lu M."/>
            <person name="Nolan M."/>
            <person name="Lapidus A."/>
            <person name="Lucas S."/>
            <person name="Hammon N."/>
            <person name="Deshpande S."/>
            <person name="Cheng J.F."/>
            <person name="Tapia R."/>
            <person name="Han C."/>
            <person name="Goodwin L."/>
            <person name="Pitluck S."/>
            <person name="Huntemann M."/>
            <person name="Ivanova N."/>
            <person name="Pagani I."/>
            <person name="Mavromatis K."/>
            <person name="Ovchinikova G."/>
            <person name="Pati A."/>
            <person name="Chen A."/>
            <person name="Palaniappan K."/>
            <person name="Land M."/>
            <person name="Hauser L."/>
            <person name="Brambilla E.M."/>
            <person name="Kotsyurbenko O."/>
            <person name="Rohde M."/>
            <person name="Tindall B.J."/>
            <person name="Abt B."/>
            <person name="Goker M."/>
            <person name="Detter J.C."/>
            <person name="Woyke T."/>
            <person name="Bristow J."/>
            <person name="Eisen J.A."/>
            <person name="Markowitz V."/>
            <person name="Hugenholtz P."/>
            <person name="Klenk H.P."/>
            <person name="Kyrpides N.C."/>
        </authorList>
    </citation>
    <scope>NUCLEOTIDE SEQUENCE [LARGE SCALE GENOMIC DNA]</scope>
    <source>
        <strain evidence="8">ATCC 51119 / DSM 12145 / JCM 21818 / LMG 10337 / NBRC 100064 / NCIMB 13643</strain>
    </source>
</reference>
<evidence type="ECO:0000256" key="5">
    <source>
        <dbReference type="ARBA" id="ARBA00023136"/>
    </source>
</evidence>
<dbReference type="EMBL" id="CP002545">
    <property type="protein sequence ID" value="ADY51601.1"/>
    <property type="molecule type" value="Genomic_DNA"/>
</dbReference>
<dbReference type="GO" id="GO:0016757">
    <property type="term" value="F:glycosyltransferase activity"/>
    <property type="evidence" value="ECO:0007669"/>
    <property type="project" value="UniProtKB-KW"/>
</dbReference>
<keyword evidence="3" id="KW-0328">Glycosyltransferase</keyword>
<comment type="subcellular location">
    <subcellularLocation>
        <location evidence="1">Cell membrane</location>
    </subcellularLocation>
</comment>
<dbReference type="Proteomes" id="UP000000310">
    <property type="component" value="Chromosome"/>
</dbReference>
<protein>
    <submittedName>
        <fullName evidence="7">Glycosyl transferase family 2</fullName>
    </submittedName>
</protein>
<accession>F0SBF5</accession>
<dbReference type="AlphaFoldDB" id="F0SBF5"/>
<keyword evidence="4 7" id="KW-0808">Transferase</keyword>
<dbReference type="STRING" id="762903.Pedsa_1030"/>
<keyword evidence="2" id="KW-1003">Cell membrane</keyword>
<dbReference type="GO" id="GO:0005886">
    <property type="term" value="C:plasma membrane"/>
    <property type="evidence" value="ECO:0007669"/>
    <property type="project" value="UniProtKB-SubCell"/>
</dbReference>
<evidence type="ECO:0000313" key="7">
    <source>
        <dbReference type="EMBL" id="ADY51601.1"/>
    </source>
</evidence>
<dbReference type="PANTHER" id="PTHR43646">
    <property type="entry name" value="GLYCOSYLTRANSFERASE"/>
    <property type="match status" value="1"/>
</dbReference>
<dbReference type="eggNOG" id="COG1215">
    <property type="taxonomic scope" value="Bacteria"/>
</dbReference>
<evidence type="ECO:0000256" key="1">
    <source>
        <dbReference type="ARBA" id="ARBA00004236"/>
    </source>
</evidence>
<evidence type="ECO:0000256" key="4">
    <source>
        <dbReference type="ARBA" id="ARBA00022679"/>
    </source>
</evidence>
<gene>
    <name evidence="7" type="ordered locus">Pedsa_1030</name>
</gene>
<dbReference type="PANTHER" id="PTHR43646:SF2">
    <property type="entry name" value="GLYCOSYLTRANSFERASE 2-LIKE DOMAIN-CONTAINING PROTEIN"/>
    <property type="match status" value="1"/>
</dbReference>
<dbReference type="HOGENOM" id="CLU_084477_0_0_10"/>
<dbReference type="InterPro" id="IPR001173">
    <property type="entry name" value="Glyco_trans_2-like"/>
</dbReference>
<dbReference type="Pfam" id="PF00535">
    <property type="entry name" value="Glycos_transf_2"/>
    <property type="match status" value="1"/>
</dbReference>
<dbReference type="OrthoDB" id="1016922at2"/>
<dbReference type="RefSeq" id="WP_013632100.1">
    <property type="nucleotide sequence ID" value="NC_015177.1"/>
</dbReference>
<keyword evidence="5" id="KW-0472">Membrane</keyword>
<feature type="domain" description="Glycosyltransferase 2-like" evidence="6">
    <location>
        <begin position="46"/>
        <end position="170"/>
    </location>
</feature>
<name>F0SBF5_PSESL</name>